<dbReference type="Proteomes" id="UP001172386">
    <property type="component" value="Unassembled WGS sequence"/>
</dbReference>
<proteinExistence type="predicted"/>
<organism evidence="1 2">
    <name type="scientific">Neophaeococcomyces mojaviensis</name>
    <dbReference type="NCBI Taxonomy" id="3383035"/>
    <lineage>
        <taxon>Eukaryota</taxon>
        <taxon>Fungi</taxon>
        <taxon>Dikarya</taxon>
        <taxon>Ascomycota</taxon>
        <taxon>Pezizomycotina</taxon>
        <taxon>Eurotiomycetes</taxon>
        <taxon>Chaetothyriomycetidae</taxon>
        <taxon>Chaetothyriales</taxon>
        <taxon>Chaetothyriales incertae sedis</taxon>
        <taxon>Neophaeococcomyces</taxon>
    </lineage>
</organism>
<accession>A0ACC2ZWU2</accession>
<dbReference type="EMBL" id="JAPDRQ010000219">
    <property type="protein sequence ID" value="KAJ9652084.1"/>
    <property type="molecule type" value="Genomic_DNA"/>
</dbReference>
<comment type="caution">
    <text evidence="1">The sequence shown here is derived from an EMBL/GenBank/DDBJ whole genome shotgun (WGS) entry which is preliminary data.</text>
</comment>
<gene>
    <name evidence="1" type="ORF">H2198_008670</name>
</gene>
<name>A0ACC2ZWU2_9EURO</name>
<sequence length="610" mass="68812">MAVLPDDHIRLISIRESTANDNFLLSREHIHRLLPSTADLRNGNEVNYGRFALPSYVALSYTWGEHLEDVICDGATFTVSSNLQPALRALHKQFPHRLVWTDSLSINQADLGEKSYQVGIMGRIYSQAETVAVWLGEGNSSLYEEISALADTTQSDEAASTKRVDLIHKLSVVPWFYRVWTFQEIRLAKNAVVLTDSQAVPWRDFIAKVQVIRSLEPRLSTVAIRSQPRSYSPFTYAHKDRFFAILEDLNTGKSEDLTDLLFVTWYRDATEKRDKVYSLLSSDLLAAPDHGINIDYEINWSKLCIKTARASINAAQNLRVLKVAGMIRRWKSPLNNKWDPSELQQLLSHPSWAPDWWHPPQQTRSRSSLLFDERGIFTYLNFLCPDKPPQQRMDDSSPFLVLEGVFLGLINCGIDPSYLGGPVLVHAAPPCTNLIQAAVHDPADQTRFIYKANMPHFIAGIDQHLHGGCPCISFSQRRNQPFSRLQFSTSPVNANSRLKFGNNYFTLRSTPRPADLAENQYPAEVLAESAESGDWLVLLAGGGQPCVLRPVKDLHGRIPAVHEFQNFSAAEKLPFDAGMFVLVGEASMNFDQLWPGRWIEYCRAGTFVIV</sequence>
<evidence type="ECO:0000313" key="1">
    <source>
        <dbReference type="EMBL" id="KAJ9652084.1"/>
    </source>
</evidence>
<reference evidence="1" key="1">
    <citation type="submission" date="2022-10" db="EMBL/GenBank/DDBJ databases">
        <title>Culturing micro-colonial fungi from biological soil crusts in the Mojave desert and describing Neophaeococcomyces mojavensis, and introducing the new genera and species Taxawa tesnikishii.</title>
        <authorList>
            <person name="Kurbessoian T."/>
            <person name="Stajich J.E."/>
        </authorList>
    </citation>
    <scope>NUCLEOTIDE SEQUENCE</scope>
    <source>
        <strain evidence="1">JES_112</strain>
    </source>
</reference>
<keyword evidence="2" id="KW-1185">Reference proteome</keyword>
<protein>
    <submittedName>
        <fullName evidence="1">Uncharacterized protein</fullName>
    </submittedName>
</protein>
<evidence type="ECO:0000313" key="2">
    <source>
        <dbReference type="Proteomes" id="UP001172386"/>
    </source>
</evidence>